<dbReference type="AlphaFoldDB" id="A0A1I4G2C7"/>
<keyword evidence="2" id="KW-1185">Reference proteome</keyword>
<dbReference type="STRING" id="52441.SAMN05216302_104621"/>
<dbReference type="OrthoDB" id="8547366at2"/>
<accession>A0A1I4G2C7</accession>
<name>A0A1I4G2C7_9PROT</name>
<proteinExistence type="predicted"/>
<gene>
    <name evidence="1" type="ORF">SAMN05216302_104621</name>
</gene>
<evidence type="ECO:0000313" key="1">
    <source>
        <dbReference type="EMBL" id="SFL24174.1"/>
    </source>
</evidence>
<protein>
    <submittedName>
        <fullName evidence="1">Uncharacterized protein</fullName>
    </submittedName>
</protein>
<dbReference type="Proteomes" id="UP000199533">
    <property type="component" value="Unassembled WGS sequence"/>
</dbReference>
<dbReference type="RefSeq" id="WP_090702896.1">
    <property type="nucleotide sequence ID" value="NZ_FOSP01000046.1"/>
</dbReference>
<organism evidence="1 2">
    <name type="scientific">Nitrosomonas aestuarii</name>
    <dbReference type="NCBI Taxonomy" id="52441"/>
    <lineage>
        <taxon>Bacteria</taxon>
        <taxon>Pseudomonadati</taxon>
        <taxon>Pseudomonadota</taxon>
        <taxon>Betaproteobacteria</taxon>
        <taxon>Nitrosomonadales</taxon>
        <taxon>Nitrosomonadaceae</taxon>
        <taxon>Nitrosomonas</taxon>
    </lineage>
</organism>
<evidence type="ECO:0000313" key="2">
    <source>
        <dbReference type="Proteomes" id="UP000199533"/>
    </source>
</evidence>
<reference evidence="2" key="1">
    <citation type="submission" date="2016-10" db="EMBL/GenBank/DDBJ databases">
        <authorList>
            <person name="Varghese N."/>
            <person name="Submissions S."/>
        </authorList>
    </citation>
    <scope>NUCLEOTIDE SEQUENCE [LARGE SCALE GENOMIC DNA]</scope>
    <source>
        <strain evidence="2">Nm69</strain>
    </source>
</reference>
<sequence>MIKRNSRAKTVYLTPEMRSQKAINEFHRFLDAATEAEKEVICHLKIGDGAEDLMRRIRTTLKESAERCKVIPFPQERVRKSTKSARKTGSKIEPVILELQKGI</sequence>
<dbReference type="EMBL" id="FOSP01000046">
    <property type="protein sequence ID" value="SFL24174.1"/>
    <property type="molecule type" value="Genomic_DNA"/>
</dbReference>